<comment type="catalytic activity">
    <reaction evidence="4">
        <text>a phosphate monoester + H2O = an alcohol + phosphate</text>
        <dbReference type="Rhea" id="RHEA:15017"/>
        <dbReference type="ChEBI" id="CHEBI:15377"/>
        <dbReference type="ChEBI" id="CHEBI:30879"/>
        <dbReference type="ChEBI" id="CHEBI:43474"/>
        <dbReference type="ChEBI" id="CHEBI:67140"/>
        <dbReference type="EC" id="3.1.3.1"/>
    </reaction>
</comment>
<name>A0ABV7IRU5_9SPHN</name>
<evidence type="ECO:0000256" key="4">
    <source>
        <dbReference type="PIRNR" id="PIRNR031924"/>
    </source>
</evidence>
<evidence type="ECO:0000256" key="1">
    <source>
        <dbReference type="ARBA" id="ARBA00022553"/>
    </source>
</evidence>
<keyword evidence="4" id="KW-0862">Zinc</keyword>
<reference evidence="7" key="1">
    <citation type="journal article" date="2019" name="Int. J. Syst. Evol. Microbiol.">
        <title>The Global Catalogue of Microorganisms (GCM) 10K type strain sequencing project: providing services to taxonomists for standard genome sequencing and annotation.</title>
        <authorList>
            <consortium name="The Broad Institute Genomics Platform"/>
            <consortium name="The Broad Institute Genome Sequencing Center for Infectious Disease"/>
            <person name="Wu L."/>
            <person name="Ma J."/>
        </authorList>
    </citation>
    <scope>NUCLEOTIDE SEQUENCE [LARGE SCALE GENOMIC DNA]</scope>
    <source>
        <strain evidence="7">KCTC 42984</strain>
    </source>
</reference>
<accession>A0ABV7IRU5</accession>
<comment type="caution">
    <text evidence="6">The sequence shown here is derived from an EMBL/GenBank/DDBJ whole genome shotgun (WGS) entry which is preliminary data.</text>
</comment>
<keyword evidence="3 5" id="KW-0732">Signal</keyword>
<sequence length="555" mass="57911">MVRRFSAWLARAALAAALGALPACASAEPAAAPAPSAPPRLVVAIAVDQFSADLFAQYRQRFTGGLARLTQGAVFPSAFQSHAATETCPGHSTILTGDHPARTGIVANSWFDLGVARADKRIYCAEDETDPASTARDPVVSAGHLRVPTLGEWLKRADPRSRNVAVSAKDRAVMMMGGHQIDEAWWFLGGRFVTLRGRAEPRAVASANAALAKVIAAGAPALPVPAWCAPRDRAVTAGRVTVGQGRFALPAGNADALRVSPRMDAATLDLATRLVADMGLGRGPAPDLLSVSLSATDYIGHAMGNEGLEMCIQMARLDAALGSFFARLDAAGIDYAVVLTADHGGFDMPERLDQQALPAAARVDPAAMPGALGKALGAELGLAARGGPLVYGDGAGGDFYLSREIPAERRDAALAALAALAARQPQVAAVFTAAQLSAMPMPHGEPQDWTLAERARAGFDPRRSGDVVVLLRRGVVPIPMAVPGYVATHGSPWDYDRRVPLLFWRKGLAGFEQPAPVETVDIAPSLAALLGLKLPAGTFDGRCLDLDGGAGDTCR</sequence>
<feature type="chain" id="PRO_5046870413" description="Alkaline phosphatase" evidence="5">
    <location>
        <begin position="26"/>
        <end position="555"/>
    </location>
</feature>
<dbReference type="PANTHER" id="PTHR10151:SF120">
    <property type="entry name" value="BIS(5'-ADENOSYL)-TRIPHOSPHATASE"/>
    <property type="match status" value="1"/>
</dbReference>
<dbReference type="InterPro" id="IPR017850">
    <property type="entry name" value="Alkaline_phosphatase_core_sf"/>
</dbReference>
<evidence type="ECO:0000256" key="3">
    <source>
        <dbReference type="ARBA" id="ARBA00022729"/>
    </source>
</evidence>
<dbReference type="PIRSF" id="PIRSF031924">
    <property type="entry name" value="Pi-irrepressible_AP"/>
    <property type="match status" value="1"/>
</dbReference>
<evidence type="ECO:0000256" key="5">
    <source>
        <dbReference type="SAM" id="SignalP"/>
    </source>
</evidence>
<proteinExistence type="predicted"/>
<dbReference type="EC" id="3.1.3.1" evidence="4"/>
<comment type="cofactor">
    <cofactor evidence="4">
        <name>Zn(2+)</name>
        <dbReference type="ChEBI" id="CHEBI:29105"/>
    </cofactor>
    <text evidence="4">Binds 2 Zn(2+) ions.</text>
</comment>
<comment type="function">
    <text evidence="4">Alkaline phosphatase with broad substrate specificity.</text>
</comment>
<keyword evidence="7" id="KW-1185">Reference proteome</keyword>
<feature type="signal peptide" evidence="5">
    <location>
        <begin position="1"/>
        <end position="25"/>
    </location>
</feature>
<dbReference type="SUPFAM" id="SSF53649">
    <property type="entry name" value="Alkaline phosphatase-like"/>
    <property type="match status" value="1"/>
</dbReference>
<evidence type="ECO:0000313" key="6">
    <source>
        <dbReference type="EMBL" id="MFC3175398.1"/>
    </source>
</evidence>
<dbReference type="PANTHER" id="PTHR10151">
    <property type="entry name" value="ECTONUCLEOTIDE PYROPHOSPHATASE/PHOSPHODIESTERASE"/>
    <property type="match status" value="1"/>
</dbReference>
<dbReference type="InterPro" id="IPR026263">
    <property type="entry name" value="Alkaline_phosphatase_prok"/>
</dbReference>
<protein>
    <recommendedName>
        <fullName evidence="4">Alkaline phosphatase</fullName>
        <ecNumber evidence="4">3.1.3.1</ecNumber>
    </recommendedName>
</protein>
<keyword evidence="2 4" id="KW-0479">Metal-binding</keyword>
<evidence type="ECO:0000256" key="2">
    <source>
        <dbReference type="ARBA" id="ARBA00022723"/>
    </source>
</evidence>
<evidence type="ECO:0000313" key="7">
    <source>
        <dbReference type="Proteomes" id="UP001595604"/>
    </source>
</evidence>
<dbReference type="RefSeq" id="WP_379510777.1">
    <property type="nucleotide sequence ID" value="NZ_JBHRTQ010000013.1"/>
</dbReference>
<dbReference type="Pfam" id="PF01663">
    <property type="entry name" value="Phosphodiest"/>
    <property type="match status" value="1"/>
</dbReference>
<keyword evidence="1" id="KW-0597">Phosphoprotein</keyword>
<dbReference type="Gene3D" id="3.40.720.10">
    <property type="entry name" value="Alkaline Phosphatase, subunit A"/>
    <property type="match status" value="1"/>
</dbReference>
<dbReference type="EMBL" id="JBHRTQ010000013">
    <property type="protein sequence ID" value="MFC3175398.1"/>
    <property type="molecule type" value="Genomic_DNA"/>
</dbReference>
<gene>
    <name evidence="6" type="ORF">ACFOD9_14145</name>
</gene>
<dbReference type="Proteomes" id="UP001595604">
    <property type="component" value="Unassembled WGS sequence"/>
</dbReference>
<dbReference type="CDD" id="cd16016">
    <property type="entry name" value="AP-SPAP"/>
    <property type="match status" value="1"/>
</dbReference>
<organism evidence="6 7">
    <name type="scientific">Novosphingobium bradum</name>
    <dbReference type="NCBI Taxonomy" id="1737444"/>
    <lineage>
        <taxon>Bacteria</taxon>
        <taxon>Pseudomonadati</taxon>
        <taxon>Pseudomonadota</taxon>
        <taxon>Alphaproteobacteria</taxon>
        <taxon>Sphingomonadales</taxon>
        <taxon>Sphingomonadaceae</taxon>
        <taxon>Novosphingobium</taxon>
    </lineage>
</organism>
<dbReference type="InterPro" id="IPR002591">
    <property type="entry name" value="Phosphodiest/P_Trfase"/>
</dbReference>
<dbReference type="Gene3D" id="3.30.1360.150">
    <property type="match status" value="1"/>
</dbReference>